<dbReference type="Proteomes" id="UP000053599">
    <property type="component" value="Unassembled WGS sequence"/>
</dbReference>
<name>A0A0D1XAS3_9EURO</name>
<accession>A0A0D1XAS3</accession>
<dbReference type="OrthoDB" id="4158189at2759"/>
<evidence type="ECO:0000313" key="1">
    <source>
        <dbReference type="EMBL" id="KIV84976.1"/>
    </source>
</evidence>
<reference evidence="1 2" key="1">
    <citation type="submission" date="2015-01" db="EMBL/GenBank/DDBJ databases">
        <title>The Genome Sequence of Exophiala sideris CBS121828.</title>
        <authorList>
            <consortium name="The Broad Institute Genomics Platform"/>
            <person name="Cuomo C."/>
            <person name="de Hoog S."/>
            <person name="Gorbushina A."/>
            <person name="Stielow B."/>
            <person name="Teixiera M."/>
            <person name="Abouelleil A."/>
            <person name="Chapman S.B."/>
            <person name="Priest M."/>
            <person name="Young S.K."/>
            <person name="Wortman J."/>
            <person name="Nusbaum C."/>
            <person name="Birren B."/>
        </authorList>
    </citation>
    <scope>NUCLEOTIDE SEQUENCE [LARGE SCALE GENOMIC DNA]</scope>
    <source>
        <strain evidence="1 2">CBS 121828</strain>
    </source>
</reference>
<protein>
    <submittedName>
        <fullName evidence="1">Uncharacterized protein</fullName>
    </submittedName>
</protein>
<organism evidence="1 2">
    <name type="scientific">Exophiala sideris</name>
    <dbReference type="NCBI Taxonomy" id="1016849"/>
    <lineage>
        <taxon>Eukaryota</taxon>
        <taxon>Fungi</taxon>
        <taxon>Dikarya</taxon>
        <taxon>Ascomycota</taxon>
        <taxon>Pezizomycotina</taxon>
        <taxon>Eurotiomycetes</taxon>
        <taxon>Chaetothyriomycetidae</taxon>
        <taxon>Chaetothyriales</taxon>
        <taxon>Herpotrichiellaceae</taxon>
        <taxon>Exophiala</taxon>
    </lineage>
</organism>
<dbReference type="EMBL" id="KN846951">
    <property type="protein sequence ID" value="KIV84976.1"/>
    <property type="molecule type" value="Genomic_DNA"/>
</dbReference>
<dbReference type="AlphaFoldDB" id="A0A0D1XAS3"/>
<sequence length="153" mass="16707">MCGPSKPRNAPAGDLVAIIRPLLTEASARLTQRGLEPCRLLFTKTPTGQIVAELRAEEAEDMEQFSQRRLDVVIHKYEMRESLQQEHQGITDPSSIFDQFSILPGTIPGAVLSETKGSNALDLTVGEHGVVGRPVYIVDDQGQSLGRGIIGWN</sequence>
<proteinExistence type="predicted"/>
<dbReference type="HOGENOM" id="CLU_1722379_0_0_1"/>
<gene>
    <name evidence="1" type="ORF">PV11_00721</name>
</gene>
<evidence type="ECO:0000313" key="2">
    <source>
        <dbReference type="Proteomes" id="UP000053599"/>
    </source>
</evidence>